<dbReference type="Proteomes" id="UP000789572">
    <property type="component" value="Unassembled WGS sequence"/>
</dbReference>
<keyword evidence="3" id="KW-1185">Reference proteome</keyword>
<name>A0A9N9H7R4_9GLOM</name>
<dbReference type="EMBL" id="CAJVPJ010005663">
    <property type="protein sequence ID" value="CAG8663237.1"/>
    <property type="molecule type" value="Genomic_DNA"/>
</dbReference>
<reference evidence="2" key="1">
    <citation type="submission" date="2021-06" db="EMBL/GenBank/DDBJ databases">
        <authorList>
            <person name="Kallberg Y."/>
            <person name="Tangrot J."/>
            <person name="Rosling A."/>
        </authorList>
    </citation>
    <scope>NUCLEOTIDE SEQUENCE</scope>
    <source>
        <strain evidence="2">IA702</strain>
    </source>
</reference>
<comment type="caution">
    <text evidence="2">The sequence shown here is derived from an EMBL/GenBank/DDBJ whole genome shotgun (WGS) entry which is preliminary data.</text>
</comment>
<evidence type="ECO:0000313" key="2">
    <source>
        <dbReference type="EMBL" id="CAG8663237.1"/>
    </source>
</evidence>
<feature type="compositionally biased region" description="Polar residues" evidence="1">
    <location>
        <begin position="118"/>
        <end position="142"/>
    </location>
</feature>
<feature type="non-terminal residue" evidence="2">
    <location>
        <position position="267"/>
    </location>
</feature>
<protein>
    <submittedName>
        <fullName evidence="2">11099_t:CDS:1</fullName>
    </submittedName>
</protein>
<accession>A0A9N9H7R4</accession>
<feature type="region of interest" description="Disordered" evidence="1">
    <location>
        <begin position="244"/>
        <end position="267"/>
    </location>
</feature>
<feature type="region of interest" description="Disordered" evidence="1">
    <location>
        <begin position="114"/>
        <end position="182"/>
    </location>
</feature>
<evidence type="ECO:0000256" key="1">
    <source>
        <dbReference type="SAM" id="MobiDB-lite"/>
    </source>
</evidence>
<dbReference type="AlphaFoldDB" id="A0A9N9H7R4"/>
<sequence length="267" mass="30342">MNQMTSAIVIQEPGYFPKLNNEDLGILMLNQLRHLSELLFPLFVSPHTTHERFFYLRELWYFFNRNPCRLLTENEFFRKLEALSRAETESTREEGWSYVMASLIIDAQSPRHYPDGVSASNSNVPSPDEAMTSSPEYSPQSDKYQKIPSQSKKSSRQHRSRSGVALRKPTRQQPYNGGGFIVMRPVGQSNELTPFMTVFSKWDLPDNSDPNIFSGLGRVGRSERTTNSQSNVNDVYQAYVYPSPQASPNVPIIPSQPPSPQTSDLSQ</sequence>
<dbReference type="OrthoDB" id="10527786at2759"/>
<organism evidence="2 3">
    <name type="scientific">Paraglomus occultum</name>
    <dbReference type="NCBI Taxonomy" id="144539"/>
    <lineage>
        <taxon>Eukaryota</taxon>
        <taxon>Fungi</taxon>
        <taxon>Fungi incertae sedis</taxon>
        <taxon>Mucoromycota</taxon>
        <taxon>Glomeromycotina</taxon>
        <taxon>Glomeromycetes</taxon>
        <taxon>Paraglomerales</taxon>
        <taxon>Paraglomeraceae</taxon>
        <taxon>Paraglomus</taxon>
    </lineage>
</organism>
<evidence type="ECO:0000313" key="3">
    <source>
        <dbReference type="Proteomes" id="UP000789572"/>
    </source>
</evidence>
<proteinExistence type="predicted"/>
<gene>
    <name evidence="2" type="ORF">POCULU_LOCUS10564</name>
</gene>